<accession>A0A5C3KHE5</accession>
<proteinExistence type="predicted"/>
<dbReference type="AlphaFoldDB" id="A0A5C3KHE5"/>
<dbReference type="Proteomes" id="UP000307440">
    <property type="component" value="Unassembled WGS sequence"/>
</dbReference>
<organism evidence="1 2">
    <name type="scientific">Coprinopsis marcescibilis</name>
    <name type="common">Agaric fungus</name>
    <name type="synonym">Psathyrella marcescibilis</name>
    <dbReference type="NCBI Taxonomy" id="230819"/>
    <lineage>
        <taxon>Eukaryota</taxon>
        <taxon>Fungi</taxon>
        <taxon>Dikarya</taxon>
        <taxon>Basidiomycota</taxon>
        <taxon>Agaricomycotina</taxon>
        <taxon>Agaricomycetes</taxon>
        <taxon>Agaricomycetidae</taxon>
        <taxon>Agaricales</taxon>
        <taxon>Agaricineae</taxon>
        <taxon>Psathyrellaceae</taxon>
        <taxon>Coprinopsis</taxon>
    </lineage>
</organism>
<protein>
    <submittedName>
        <fullName evidence="1">Uncharacterized protein</fullName>
    </submittedName>
</protein>
<evidence type="ECO:0000313" key="2">
    <source>
        <dbReference type="Proteomes" id="UP000307440"/>
    </source>
</evidence>
<sequence length="55" mass="6077">MDSVHCVHVCLIVDETLLPLPSAPRVERSRCSIGHGSFSDVYRAVLVRVGRSNIE</sequence>
<name>A0A5C3KHE5_COPMA</name>
<gene>
    <name evidence="1" type="ORF">FA15DRAFT_173291</name>
</gene>
<evidence type="ECO:0000313" key="1">
    <source>
        <dbReference type="EMBL" id="TFK19510.1"/>
    </source>
</evidence>
<keyword evidence="2" id="KW-1185">Reference proteome</keyword>
<dbReference type="EMBL" id="ML210337">
    <property type="protein sequence ID" value="TFK19510.1"/>
    <property type="molecule type" value="Genomic_DNA"/>
</dbReference>
<reference evidence="1 2" key="1">
    <citation type="journal article" date="2019" name="Nat. Ecol. Evol.">
        <title>Megaphylogeny resolves global patterns of mushroom evolution.</title>
        <authorList>
            <person name="Varga T."/>
            <person name="Krizsan K."/>
            <person name="Foldi C."/>
            <person name="Dima B."/>
            <person name="Sanchez-Garcia M."/>
            <person name="Sanchez-Ramirez S."/>
            <person name="Szollosi G.J."/>
            <person name="Szarkandi J.G."/>
            <person name="Papp V."/>
            <person name="Albert L."/>
            <person name="Andreopoulos W."/>
            <person name="Angelini C."/>
            <person name="Antonin V."/>
            <person name="Barry K.W."/>
            <person name="Bougher N.L."/>
            <person name="Buchanan P."/>
            <person name="Buyck B."/>
            <person name="Bense V."/>
            <person name="Catcheside P."/>
            <person name="Chovatia M."/>
            <person name="Cooper J."/>
            <person name="Damon W."/>
            <person name="Desjardin D."/>
            <person name="Finy P."/>
            <person name="Geml J."/>
            <person name="Haridas S."/>
            <person name="Hughes K."/>
            <person name="Justo A."/>
            <person name="Karasinski D."/>
            <person name="Kautmanova I."/>
            <person name="Kiss B."/>
            <person name="Kocsube S."/>
            <person name="Kotiranta H."/>
            <person name="LaButti K.M."/>
            <person name="Lechner B.E."/>
            <person name="Liimatainen K."/>
            <person name="Lipzen A."/>
            <person name="Lukacs Z."/>
            <person name="Mihaltcheva S."/>
            <person name="Morgado L.N."/>
            <person name="Niskanen T."/>
            <person name="Noordeloos M.E."/>
            <person name="Ohm R.A."/>
            <person name="Ortiz-Santana B."/>
            <person name="Ovrebo C."/>
            <person name="Racz N."/>
            <person name="Riley R."/>
            <person name="Savchenko A."/>
            <person name="Shiryaev A."/>
            <person name="Soop K."/>
            <person name="Spirin V."/>
            <person name="Szebenyi C."/>
            <person name="Tomsovsky M."/>
            <person name="Tulloss R.E."/>
            <person name="Uehling J."/>
            <person name="Grigoriev I.V."/>
            <person name="Vagvolgyi C."/>
            <person name="Papp T."/>
            <person name="Martin F.M."/>
            <person name="Miettinen O."/>
            <person name="Hibbett D.S."/>
            <person name="Nagy L.G."/>
        </authorList>
    </citation>
    <scope>NUCLEOTIDE SEQUENCE [LARGE SCALE GENOMIC DNA]</scope>
    <source>
        <strain evidence="1 2">CBS 121175</strain>
    </source>
</reference>